<accession>A0A9J7BIB4</accession>
<proteinExistence type="predicted"/>
<dbReference type="RefSeq" id="WP_260791631.1">
    <property type="nucleotide sequence ID" value="NZ_CP093313.1"/>
</dbReference>
<protein>
    <submittedName>
        <fullName evidence="1">Uncharacterized protein</fullName>
    </submittedName>
</protein>
<dbReference type="AlphaFoldDB" id="A0A9J7BIB4"/>
<evidence type="ECO:0000313" key="1">
    <source>
        <dbReference type="EMBL" id="UWZ82447.1"/>
    </source>
</evidence>
<dbReference type="KEGG" id="orp:MOP44_17940"/>
<dbReference type="Proteomes" id="UP001059380">
    <property type="component" value="Chromosome"/>
</dbReference>
<name>A0A9J7BIB4_9BACT</name>
<keyword evidence="2" id="KW-1185">Reference proteome</keyword>
<evidence type="ECO:0000313" key="2">
    <source>
        <dbReference type="Proteomes" id="UP001059380"/>
    </source>
</evidence>
<gene>
    <name evidence="1" type="ORF">MOP44_17940</name>
</gene>
<reference evidence="1" key="1">
    <citation type="submission" date="2021-04" db="EMBL/GenBank/DDBJ databases">
        <title>Phylogenetic analysis of Acidobacteriaceae.</title>
        <authorList>
            <person name="Qiu L."/>
            <person name="Zhang Q."/>
        </authorList>
    </citation>
    <scope>NUCLEOTIDE SEQUENCE</scope>
    <source>
        <strain evidence="1">DSM 25168</strain>
    </source>
</reference>
<sequence>MKPAILEQSFRTLDALDSSAIDGELMLLWEPPSLDMRIASQSGLLSIMNNGASSHTAFLEKHLKSNPGLLRRIIIDASVKAEVRDMLDQNNVSERTLFPGLPGLCAWLKRYYGTAW</sequence>
<organism evidence="1 2">
    <name type="scientific">Occallatibacter riparius</name>
    <dbReference type="NCBI Taxonomy" id="1002689"/>
    <lineage>
        <taxon>Bacteria</taxon>
        <taxon>Pseudomonadati</taxon>
        <taxon>Acidobacteriota</taxon>
        <taxon>Terriglobia</taxon>
        <taxon>Terriglobales</taxon>
        <taxon>Acidobacteriaceae</taxon>
        <taxon>Occallatibacter</taxon>
    </lineage>
</organism>
<dbReference type="EMBL" id="CP093313">
    <property type="protein sequence ID" value="UWZ82447.1"/>
    <property type="molecule type" value="Genomic_DNA"/>
</dbReference>